<protein>
    <recommendedName>
        <fullName evidence="4">DUF4330 domain-containing protein</fullName>
    </recommendedName>
</protein>
<dbReference type="OrthoDB" id="3035132at2"/>
<sequence>MKKKFNWIDFGIIFILIAVVAAGSLYFVKKKGTVTNNVSLVPVEVTVRVEGVKKESVDVINKGNIFSDSDNNEIFGEVIDKKVEEAYDFVETSDGRIVKSKMPDRYTIYLTLKGEGQVTDDFVKLGGREVRYEGTIRLKDNITAIETKVTDIKIPNNK</sequence>
<evidence type="ECO:0000313" key="3">
    <source>
        <dbReference type="Proteomes" id="UP000037267"/>
    </source>
</evidence>
<keyword evidence="1" id="KW-0812">Transmembrane</keyword>
<evidence type="ECO:0000313" key="2">
    <source>
        <dbReference type="EMBL" id="KNF09178.1"/>
    </source>
</evidence>
<evidence type="ECO:0000256" key="1">
    <source>
        <dbReference type="SAM" id="Phobius"/>
    </source>
</evidence>
<proteinExistence type="predicted"/>
<keyword evidence="3" id="KW-1185">Reference proteome</keyword>
<gene>
    <name evidence="2" type="ORF">CLPU_4c02240</name>
</gene>
<dbReference type="STRING" id="1503.CLPU_4c02240"/>
<comment type="caution">
    <text evidence="2">The sequence shown here is derived from an EMBL/GenBank/DDBJ whole genome shotgun (WGS) entry which is preliminary data.</text>
</comment>
<name>A0A0L0WCI5_GOTPU</name>
<feature type="transmembrane region" description="Helical" evidence="1">
    <location>
        <begin position="7"/>
        <end position="28"/>
    </location>
</feature>
<organism evidence="2 3">
    <name type="scientific">Gottschalkia purinilytica</name>
    <name type="common">Clostridium purinilyticum</name>
    <dbReference type="NCBI Taxonomy" id="1503"/>
    <lineage>
        <taxon>Bacteria</taxon>
        <taxon>Bacillati</taxon>
        <taxon>Bacillota</taxon>
        <taxon>Tissierellia</taxon>
        <taxon>Tissierellales</taxon>
        <taxon>Gottschalkiaceae</taxon>
        <taxon>Gottschalkia</taxon>
    </lineage>
</organism>
<dbReference type="InterPro" id="IPR025480">
    <property type="entry name" value="DUF4330"/>
</dbReference>
<keyword evidence="1" id="KW-1133">Transmembrane helix</keyword>
<dbReference type="RefSeq" id="WP_050354746.1">
    <property type="nucleotide sequence ID" value="NZ_LGSS01000004.1"/>
</dbReference>
<evidence type="ECO:0008006" key="4">
    <source>
        <dbReference type="Google" id="ProtNLM"/>
    </source>
</evidence>
<dbReference type="Proteomes" id="UP000037267">
    <property type="component" value="Unassembled WGS sequence"/>
</dbReference>
<keyword evidence="1" id="KW-0472">Membrane</keyword>
<dbReference type="PATRIC" id="fig|1503.3.peg.2454"/>
<reference evidence="3" key="1">
    <citation type="submission" date="2015-07" db="EMBL/GenBank/DDBJ databases">
        <title>Draft genome sequence of the purine-degrading Gottschalkia purinilyticum DSM 1384 (formerly Clostridium purinilyticum).</title>
        <authorList>
            <person name="Poehlein A."/>
            <person name="Schiel-Bengelsdorf B."/>
            <person name="Bengelsdorf F.R."/>
            <person name="Daniel R."/>
            <person name="Duerre P."/>
        </authorList>
    </citation>
    <scope>NUCLEOTIDE SEQUENCE [LARGE SCALE GENOMIC DNA]</scope>
    <source>
        <strain evidence="3">DSM 1384</strain>
    </source>
</reference>
<dbReference type="EMBL" id="LGSS01000004">
    <property type="protein sequence ID" value="KNF09178.1"/>
    <property type="molecule type" value="Genomic_DNA"/>
</dbReference>
<dbReference type="AlphaFoldDB" id="A0A0L0WCI5"/>
<accession>A0A0L0WCI5</accession>
<dbReference type="Pfam" id="PF14221">
    <property type="entry name" value="DUF4330"/>
    <property type="match status" value="1"/>
</dbReference>